<feature type="compositionally biased region" description="Polar residues" evidence="1">
    <location>
        <begin position="451"/>
        <end position="466"/>
    </location>
</feature>
<gene>
    <name evidence="2" type="ORF">R3P38DRAFT_2774349</name>
</gene>
<protein>
    <submittedName>
        <fullName evidence="2">Uncharacterized protein</fullName>
    </submittedName>
</protein>
<keyword evidence="3" id="KW-1185">Reference proteome</keyword>
<dbReference type="EMBL" id="JAWWNJ010000024">
    <property type="protein sequence ID" value="KAK7031881.1"/>
    <property type="molecule type" value="Genomic_DNA"/>
</dbReference>
<organism evidence="2 3">
    <name type="scientific">Favolaschia claudopus</name>
    <dbReference type="NCBI Taxonomy" id="2862362"/>
    <lineage>
        <taxon>Eukaryota</taxon>
        <taxon>Fungi</taxon>
        <taxon>Dikarya</taxon>
        <taxon>Basidiomycota</taxon>
        <taxon>Agaricomycotina</taxon>
        <taxon>Agaricomycetes</taxon>
        <taxon>Agaricomycetidae</taxon>
        <taxon>Agaricales</taxon>
        <taxon>Marasmiineae</taxon>
        <taxon>Mycenaceae</taxon>
        <taxon>Favolaschia</taxon>
    </lineage>
</organism>
<feature type="region of interest" description="Disordered" evidence="1">
    <location>
        <begin position="56"/>
        <end position="75"/>
    </location>
</feature>
<accession>A0AAW0BZ43</accession>
<dbReference type="Proteomes" id="UP001362999">
    <property type="component" value="Unassembled WGS sequence"/>
</dbReference>
<evidence type="ECO:0000313" key="2">
    <source>
        <dbReference type="EMBL" id="KAK7031881.1"/>
    </source>
</evidence>
<sequence>MDGALQAFRETPQWCRTRAWLSVTVCASSRRPPLTPPNIFLVPRFWRFRQQTTISSMPREDGGAGVGAEEGAVGSRVKNDEEVGGECVGAEFVSGRRGVHRLIAGPGAGRRAVEACVYVRWLASVDNEEASGEWCRYMSVFPPLLGLGYTEEDRPDNQVWMQHGNGMNSTSVYYDAYNLHTGTELQPPNPARVFRRQPPLSNSEGNVTMWAGFTSSILRLSTDTSGSKTVMPWETLQVGQLFEGGVAYSHGWVDLREGRVGLAHEYERAGKMGAYPRGRSKADWDVDSRWEASIGVDAGYTAEQRVFRDAGGPCLGSKSNPSKINASYAYLQMCLNIDLCDTNSRDLRPRRRPHDGEIVRLAVAGDGYEPRKTRRKVALKVPFKAMEAACEGSTHTIQQLTPRNSERAPPHSPSARLPHITSAARTRPAHASSSQLFDVPQVSIHDETGCSGPSNGANNQSSTSEANKGMPVVNGGTNAVDSGEHKSAVYRAQKAARDGDERLGSKAGDWRGTNPDDGRESEVEVVTFAEARGAGVRDDKCINDLSRRRVFCMVSKRVDDSTNLGGL</sequence>
<name>A0AAW0BZ43_9AGAR</name>
<feature type="compositionally biased region" description="Polar residues" evidence="1">
    <location>
        <begin position="393"/>
        <end position="403"/>
    </location>
</feature>
<comment type="caution">
    <text evidence="2">The sequence shown here is derived from an EMBL/GenBank/DDBJ whole genome shotgun (WGS) entry which is preliminary data.</text>
</comment>
<evidence type="ECO:0000256" key="1">
    <source>
        <dbReference type="SAM" id="MobiDB-lite"/>
    </source>
</evidence>
<reference evidence="2 3" key="1">
    <citation type="journal article" date="2024" name="J Genomics">
        <title>Draft genome sequencing and assembly of Favolaschia claudopus CIRM-BRFM 2984 isolated from oak limbs.</title>
        <authorList>
            <person name="Navarro D."/>
            <person name="Drula E."/>
            <person name="Chaduli D."/>
            <person name="Cazenave R."/>
            <person name="Ahrendt S."/>
            <person name="Wang J."/>
            <person name="Lipzen A."/>
            <person name="Daum C."/>
            <person name="Barry K."/>
            <person name="Grigoriev I.V."/>
            <person name="Favel A."/>
            <person name="Rosso M.N."/>
            <person name="Martin F."/>
        </authorList>
    </citation>
    <scope>NUCLEOTIDE SEQUENCE [LARGE SCALE GENOMIC DNA]</scope>
    <source>
        <strain evidence="2 3">CIRM-BRFM 2984</strain>
    </source>
</reference>
<proteinExistence type="predicted"/>
<feature type="compositionally biased region" description="Basic and acidic residues" evidence="1">
    <location>
        <begin position="495"/>
        <end position="504"/>
    </location>
</feature>
<dbReference type="AlphaFoldDB" id="A0AAW0BZ43"/>
<feature type="region of interest" description="Disordered" evidence="1">
    <location>
        <begin position="390"/>
        <end position="417"/>
    </location>
</feature>
<evidence type="ECO:0000313" key="3">
    <source>
        <dbReference type="Proteomes" id="UP001362999"/>
    </source>
</evidence>
<feature type="region of interest" description="Disordered" evidence="1">
    <location>
        <begin position="444"/>
        <end position="521"/>
    </location>
</feature>